<name>A0ABN4YDW1_9GAMM</name>
<keyword evidence="1" id="KW-0812">Transmembrane</keyword>
<dbReference type="RefSeq" id="WP_080915664.1">
    <property type="nucleotide sequence ID" value="NZ_CP020472.1"/>
</dbReference>
<dbReference type="Proteomes" id="UP000191820">
    <property type="component" value="Chromosome"/>
</dbReference>
<keyword evidence="1" id="KW-1133">Transmembrane helix</keyword>
<dbReference type="EMBL" id="CP020472">
    <property type="protein sequence ID" value="ARD22273.1"/>
    <property type="molecule type" value="Genomic_DNA"/>
</dbReference>
<evidence type="ECO:0000313" key="2">
    <source>
        <dbReference type="EMBL" id="ARD22273.1"/>
    </source>
</evidence>
<feature type="transmembrane region" description="Helical" evidence="1">
    <location>
        <begin position="44"/>
        <end position="62"/>
    </location>
</feature>
<feature type="transmembrane region" description="Helical" evidence="1">
    <location>
        <begin position="74"/>
        <end position="91"/>
    </location>
</feature>
<gene>
    <name evidence="2" type="ORF">SJ2017_1972</name>
</gene>
<feature type="transmembrane region" description="Helical" evidence="1">
    <location>
        <begin position="12"/>
        <end position="28"/>
    </location>
</feature>
<evidence type="ECO:0008006" key="4">
    <source>
        <dbReference type="Google" id="ProtNLM"/>
    </source>
</evidence>
<protein>
    <recommendedName>
        <fullName evidence="4">PH domain-containing protein</fullName>
    </recommendedName>
</protein>
<keyword evidence="3" id="KW-1185">Reference proteome</keyword>
<evidence type="ECO:0000256" key="1">
    <source>
        <dbReference type="SAM" id="Phobius"/>
    </source>
</evidence>
<sequence length="331" mass="37991">MNIQRVYVIEKLPLVFLILMAASWWHFFNYDTWLNDFGQSKNDWLFLIDIGVTLPLLCFICIKPKKIALMKSIGYFALLVAAGSYIIPNQYQVAWPYLTDLRYLILLGFIVVELSVIACVVFAIKQAITKGLDPDFAIEKPIKGFIGDSAISKLIIFETRVWSFIFCSRLIHSSAYEGDEQFSYHLKDTNQSNSLGFILMIAFEIPLMHLVLHFIWSPLAANIVTLLTALSLVFFVAEYLAMSRRPISINDRQIYLRYGLFNVFTIALDNIKTIEFNQGVIRRQKGVKRYNFSGAPNIHIVLKTEIDDAKQIYIGVDSPQKMISLVQHRIN</sequence>
<keyword evidence="1" id="KW-0472">Membrane</keyword>
<organism evidence="2 3">
    <name type="scientific">Shewanella japonica</name>
    <dbReference type="NCBI Taxonomy" id="93973"/>
    <lineage>
        <taxon>Bacteria</taxon>
        <taxon>Pseudomonadati</taxon>
        <taxon>Pseudomonadota</taxon>
        <taxon>Gammaproteobacteria</taxon>
        <taxon>Alteromonadales</taxon>
        <taxon>Shewanellaceae</taxon>
        <taxon>Shewanella</taxon>
    </lineage>
</organism>
<accession>A0ABN4YDW1</accession>
<proteinExistence type="predicted"/>
<reference evidence="2 3" key="1">
    <citation type="submission" date="2017-03" db="EMBL/GenBank/DDBJ databases">
        <title>Genome sequencing of Shewanella japonica KCTC 22435.</title>
        <authorList>
            <person name="Kim K.M."/>
        </authorList>
    </citation>
    <scope>NUCLEOTIDE SEQUENCE [LARGE SCALE GENOMIC DNA]</scope>
    <source>
        <strain evidence="2 3">KCTC 22435</strain>
    </source>
</reference>
<feature type="transmembrane region" description="Helical" evidence="1">
    <location>
        <begin position="103"/>
        <end position="124"/>
    </location>
</feature>
<evidence type="ECO:0000313" key="3">
    <source>
        <dbReference type="Proteomes" id="UP000191820"/>
    </source>
</evidence>
<feature type="transmembrane region" description="Helical" evidence="1">
    <location>
        <begin position="222"/>
        <end position="242"/>
    </location>
</feature>
<feature type="transmembrane region" description="Helical" evidence="1">
    <location>
        <begin position="195"/>
        <end position="216"/>
    </location>
</feature>